<dbReference type="RefSeq" id="WP_098464295.1">
    <property type="nucleotide sequence ID" value="NZ_PDJJ01000001.1"/>
</dbReference>
<dbReference type="AlphaFoldDB" id="A0A2A9F0E5"/>
<proteinExistence type="predicted"/>
<dbReference type="Proteomes" id="UP000224130">
    <property type="component" value="Unassembled WGS sequence"/>
</dbReference>
<keyword evidence="2" id="KW-1185">Reference proteome</keyword>
<reference evidence="1 2" key="1">
    <citation type="submission" date="2017-10" db="EMBL/GenBank/DDBJ databases">
        <title>Sequencing the genomes of 1000 actinobacteria strains.</title>
        <authorList>
            <person name="Klenk H.-P."/>
        </authorList>
    </citation>
    <scope>NUCLEOTIDE SEQUENCE [LARGE SCALE GENOMIC DNA]</scope>
    <source>
        <strain evidence="1 2">DSM 21863</strain>
    </source>
</reference>
<dbReference type="EMBL" id="PDJJ01000001">
    <property type="protein sequence ID" value="PFG44022.1"/>
    <property type="molecule type" value="Genomic_DNA"/>
</dbReference>
<sequence length="180" mass="18795">MTSGARWAALFADLEAQLDAAAAAERDGTVAELTRAEQASVPLADRLRAALGRPVRVELRDGDVVDGRLAHVADAWFQVDARTSPHGVQHLVPTSAVASLAGIGPQARPSTSRTDGLGLGTALRALQRDRARVLVRTTAGTLVGRIDRVGQDHLDLTTADGAPGTARLVPFAALLRVSEG</sequence>
<comment type="caution">
    <text evidence="1">The sequence shown here is derived from an EMBL/GenBank/DDBJ whole genome shotgun (WGS) entry which is preliminary data.</text>
</comment>
<accession>A0A2A9F0E5</accession>
<dbReference type="OrthoDB" id="3827359at2"/>
<name>A0A2A9F0E5_9MICO</name>
<evidence type="ECO:0000313" key="1">
    <source>
        <dbReference type="EMBL" id="PFG44022.1"/>
    </source>
</evidence>
<gene>
    <name evidence="1" type="ORF">ATJ88_2739</name>
</gene>
<evidence type="ECO:0000313" key="2">
    <source>
        <dbReference type="Proteomes" id="UP000224130"/>
    </source>
</evidence>
<protein>
    <submittedName>
        <fullName evidence="1">Uncharacterized protein</fullName>
    </submittedName>
</protein>
<organism evidence="1 2">
    <name type="scientific">Isoptericola jiangsuensis</name>
    <dbReference type="NCBI Taxonomy" id="548579"/>
    <lineage>
        <taxon>Bacteria</taxon>
        <taxon>Bacillati</taxon>
        <taxon>Actinomycetota</taxon>
        <taxon>Actinomycetes</taxon>
        <taxon>Micrococcales</taxon>
        <taxon>Promicromonosporaceae</taxon>
        <taxon>Isoptericola</taxon>
    </lineage>
</organism>